<reference evidence="2 3" key="1">
    <citation type="journal article" date="2018" name="Sci. Rep.">
        <title>Extensive genomic diversity among Mycobacterium marinum strains revealed by whole genome sequencing.</title>
        <authorList>
            <person name="Das S."/>
            <person name="Pettersson B.M."/>
            <person name="Behra P.R."/>
            <person name="Mallick A."/>
            <person name="Cheramie M."/>
            <person name="Ramesh M."/>
            <person name="Shirreff L."/>
            <person name="DuCote T."/>
            <person name="Dasgupta S."/>
            <person name="Ennis D.G."/>
            <person name="Kirsebom L.A."/>
        </authorList>
    </citation>
    <scope>NUCLEOTIDE SEQUENCE [LARGE SCALE GENOMIC DNA]</scope>
    <source>
        <strain evidence="2 3">Davis1</strain>
    </source>
</reference>
<name>A0A3E2MXU7_MYCMR</name>
<gene>
    <name evidence="2" type="ORF">DAVIS_01910</name>
</gene>
<evidence type="ECO:0000313" key="2">
    <source>
        <dbReference type="EMBL" id="RFZ43164.1"/>
    </source>
</evidence>
<keyword evidence="1" id="KW-0472">Membrane</keyword>
<dbReference type="AlphaFoldDB" id="A0A3E2MXU7"/>
<feature type="transmembrane region" description="Helical" evidence="1">
    <location>
        <begin position="72"/>
        <end position="87"/>
    </location>
</feature>
<sequence length="149" mass="14491">MGSVAGTGSRVLSPVFGLLMVGAAGAGAHGPVIVALAGAVIALVAGILVRAAATVAVLLTVLALVLSAPPQLLAALCGLCAVAYLVSRHAAGAPAGVAMATWPTIVAALGFAFAGLAATAFPLQVPWLPLAAPLAVLAIYVLATRPFLH</sequence>
<keyword evidence="1" id="KW-0812">Transmembrane</keyword>
<accession>A0A3E2MXU7</accession>
<organism evidence="2 3">
    <name type="scientific">Mycobacterium marinum</name>
    <dbReference type="NCBI Taxonomy" id="1781"/>
    <lineage>
        <taxon>Bacteria</taxon>
        <taxon>Bacillati</taxon>
        <taxon>Actinomycetota</taxon>
        <taxon>Actinomycetes</taxon>
        <taxon>Mycobacteriales</taxon>
        <taxon>Mycobacteriaceae</taxon>
        <taxon>Mycobacterium</taxon>
        <taxon>Mycobacterium ulcerans group</taxon>
    </lineage>
</organism>
<protein>
    <recommendedName>
        <fullName evidence="4">Integral membrane protein</fullName>
    </recommendedName>
</protein>
<comment type="caution">
    <text evidence="2">The sequence shown here is derived from an EMBL/GenBank/DDBJ whole genome shotgun (WGS) entry which is preliminary data.</text>
</comment>
<feature type="transmembrane region" description="Helical" evidence="1">
    <location>
        <begin position="47"/>
        <end position="66"/>
    </location>
</feature>
<evidence type="ECO:0008006" key="4">
    <source>
        <dbReference type="Google" id="ProtNLM"/>
    </source>
</evidence>
<feature type="transmembrane region" description="Helical" evidence="1">
    <location>
        <begin position="99"/>
        <end position="121"/>
    </location>
</feature>
<dbReference type="RefSeq" id="WP_117432011.1">
    <property type="nucleotide sequence ID" value="NZ_PEDF01000052.1"/>
</dbReference>
<feature type="transmembrane region" description="Helical" evidence="1">
    <location>
        <begin position="127"/>
        <end position="148"/>
    </location>
</feature>
<dbReference type="EMBL" id="PEDF01000052">
    <property type="protein sequence ID" value="RFZ43164.1"/>
    <property type="molecule type" value="Genomic_DNA"/>
</dbReference>
<dbReference type="Proteomes" id="UP000257451">
    <property type="component" value="Unassembled WGS sequence"/>
</dbReference>
<keyword evidence="1" id="KW-1133">Transmembrane helix</keyword>
<proteinExistence type="predicted"/>
<evidence type="ECO:0000256" key="1">
    <source>
        <dbReference type="SAM" id="Phobius"/>
    </source>
</evidence>
<feature type="transmembrane region" description="Helical" evidence="1">
    <location>
        <begin position="15"/>
        <end position="40"/>
    </location>
</feature>
<evidence type="ECO:0000313" key="3">
    <source>
        <dbReference type="Proteomes" id="UP000257451"/>
    </source>
</evidence>